<dbReference type="GO" id="GO:0031177">
    <property type="term" value="F:phosphopantetheine binding"/>
    <property type="evidence" value="ECO:0007669"/>
    <property type="project" value="InterPro"/>
</dbReference>
<dbReference type="Pfam" id="PF00668">
    <property type="entry name" value="Condensation"/>
    <property type="match status" value="4"/>
</dbReference>
<comment type="caution">
    <text evidence="8">The sequence shown here is derived from an EMBL/GenBank/DDBJ whole genome shotgun (WGS) entry which is preliminary data.</text>
</comment>
<evidence type="ECO:0000256" key="5">
    <source>
        <dbReference type="ARBA" id="ARBA00023194"/>
    </source>
</evidence>
<dbReference type="SUPFAM" id="SSF53335">
    <property type="entry name" value="S-adenosyl-L-methionine-dependent methyltransferases"/>
    <property type="match status" value="1"/>
</dbReference>
<evidence type="ECO:0000313" key="9">
    <source>
        <dbReference type="Proteomes" id="UP000295124"/>
    </source>
</evidence>
<comment type="cofactor">
    <cofactor evidence="1">
        <name>pantetheine 4'-phosphate</name>
        <dbReference type="ChEBI" id="CHEBI:47942"/>
    </cofactor>
</comment>
<dbReference type="PANTHER" id="PTHR45527">
    <property type="entry name" value="NONRIBOSOMAL PEPTIDE SYNTHETASE"/>
    <property type="match status" value="1"/>
</dbReference>
<dbReference type="EMBL" id="SMKX01000095">
    <property type="protein sequence ID" value="TDD54173.1"/>
    <property type="molecule type" value="Genomic_DNA"/>
</dbReference>
<dbReference type="FunFam" id="3.40.50.980:FF:000001">
    <property type="entry name" value="Non-ribosomal peptide synthetase"/>
    <property type="match status" value="2"/>
</dbReference>
<dbReference type="Gene3D" id="3.30.300.30">
    <property type="match status" value="3"/>
</dbReference>
<reference evidence="8 9" key="1">
    <citation type="submission" date="2019-03" db="EMBL/GenBank/DDBJ databases">
        <title>Draft genome sequences of novel Actinobacteria.</title>
        <authorList>
            <person name="Sahin N."/>
            <person name="Ay H."/>
            <person name="Saygin H."/>
        </authorList>
    </citation>
    <scope>NUCLEOTIDE SEQUENCE [LARGE SCALE GENOMIC DNA]</scope>
    <source>
        <strain evidence="8 9">JCM 13523</strain>
    </source>
</reference>
<dbReference type="SUPFAM" id="SSF47336">
    <property type="entry name" value="ACP-like"/>
    <property type="match status" value="2"/>
</dbReference>
<evidence type="ECO:0000256" key="2">
    <source>
        <dbReference type="ARBA" id="ARBA00022450"/>
    </source>
</evidence>
<dbReference type="GO" id="GO:0009403">
    <property type="term" value="P:toxin biosynthetic process"/>
    <property type="evidence" value="ECO:0007669"/>
    <property type="project" value="UniProtKB-ARBA"/>
</dbReference>
<dbReference type="SMART" id="SM00823">
    <property type="entry name" value="PKS_PP"/>
    <property type="match status" value="2"/>
</dbReference>
<accession>A0A4R4Z7N4</accession>
<feature type="region of interest" description="Disordered" evidence="6">
    <location>
        <begin position="2871"/>
        <end position="2891"/>
    </location>
</feature>
<keyword evidence="4" id="KW-0677">Repeat</keyword>
<keyword evidence="9" id="KW-1185">Reference proteome</keyword>
<name>A0A4R4Z7N4_9ACTN</name>
<evidence type="ECO:0000256" key="1">
    <source>
        <dbReference type="ARBA" id="ARBA00001957"/>
    </source>
</evidence>
<dbReference type="CDD" id="cd19534">
    <property type="entry name" value="E_NRPS"/>
    <property type="match status" value="1"/>
</dbReference>
<dbReference type="Gene3D" id="2.30.38.10">
    <property type="entry name" value="Luciferase, Domain 3"/>
    <property type="match status" value="2"/>
</dbReference>
<gene>
    <name evidence="8" type="ORF">E1263_27320</name>
</gene>
<dbReference type="PROSITE" id="PS00455">
    <property type="entry name" value="AMP_BINDING"/>
    <property type="match status" value="2"/>
</dbReference>
<dbReference type="CDD" id="cd19531">
    <property type="entry name" value="LCL_NRPS-like"/>
    <property type="match status" value="1"/>
</dbReference>
<keyword evidence="2" id="KW-0596">Phosphopantetheine</keyword>
<dbReference type="FunFam" id="3.40.50.12780:FF:000012">
    <property type="entry name" value="Non-ribosomal peptide synthetase"/>
    <property type="match status" value="2"/>
</dbReference>
<dbReference type="Gene3D" id="3.30.559.30">
    <property type="entry name" value="Nonribosomal peptide synthetase, condensation domain"/>
    <property type="match status" value="4"/>
</dbReference>
<dbReference type="InterPro" id="IPR020845">
    <property type="entry name" value="AMP-binding_CS"/>
</dbReference>
<dbReference type="InterPro" id="IPR029063">
    <property type="entry name" value="SAM-dependent_MTases_sf"/>
</dbReference>
<keyword evidence="3" id="KW-0597">Phosphoprotein</keyword>
<keyword evidence="5" id="KW-0045">Antibiotic biosynthesis</keyword>
<evidence type="ECO:0000256" key="3">
    <source>
        <dbReference type="ARBA" id="ARBA00022553"/>
    </source>
</evidence>
<dbReference type="Gene3D" id="1.10.1200.10">
    <property type="entry name" value="ACP-like"/>
    <property type="match status" value="2"/>
</dbReference>
<dbReference type="GO" id="GO:0017000">
    <property type="term" value="P:antibiotic biosynthetic process"/>
    <property type="evidence" value="ECO:0007669"/>
    <property type="project" value="UniProtKB-KW"/>
</dbReference>
<evidence type="ECO:0000313" key="8">
    <source>
        <dbReference type="EMBL" id="TDD54173.1"/>
    </source>
</evidence>
<dbReference type="GO" id="GO:0008610">
    <property type="term" value="P:lipid biosynthetic process"/>
    <property type="evidence" value="ECO:0007669"/>
    <property type="project" value="UniProtKB-ARBA"/>
</dbReference>
<dbReference type="InterPro" id="IPR010060">
    <property type="entry name" value="NRPS_synth"/>
</dbReference>
<feature type="domain" description="Carrier" evidence="7">
    <location>
        <begin position="2447"/>
        <end position="2522"/>
    </location>
</feature>
<dbReference type="InterPro" id="IPR036736">
    <property type="entry name" value="ACP-like_sf"/>
</dbReference>
<dbReference type="GO" id="GO:0003824">
    <property type="term" value="F:catalytic activity"/>
    <property type="evidence" value="ECO:0007669"/>
    <property type="project" value="InterPro"/>
</dbReference>
<dbReference type="Gene3D" id="3.40.50.150">
    <property type="entry name" value="Vaccinia Virus protein VP39"/>
    <property type="match status" value="1"/>
</dbReference>
<evidence type="ECO:0000259" key="7">
    <source>
        <dbReference type="PROSITE" id="PS50075"/>
    </source>
</evidence>
<dbReference type="PROSITE" id="PS50075">
    <property type="entry name" value="CARRIER"/>
    <property type="match status" value="2"/>
</dbReference>
<dbReference type="NCBIfam" id="NF003417">
    <property type="entry name" value="PRK04813.1"/>
    <property type="match status" value="3"/>
</dbReference>
<dbReference type="InterPro" id="IPR020806">
    <property type="entry name" value="PKS_PP-bd"/>
</dbReference>
<protein>
    <submittedName>
        <fullName evidence="8">Amino acid adenylation domain-containing protein</fullName>
    </submittedName>
</protein>
<dbReference type="RefSeq" id="WP_132172381.1">
    <property type="nucleotide sequence ID" value="NZ_SMKX01000095.1"/>
</dbReference>
<dbReference type="Pfam" id="PF13193">
    <property type="entry name" value="AMP-binding_C"/>
    <property type="match status" value="1"/>
</dbReference>
<dbReference type="PANTHER" id="PTHR45527:SF1">
    <property type="entry name" value="FATTY ACID SYNTHASE"/>
    <property type="match status" value="1"/>
</dbReference>
<dbReference type="NCBIfam" id="TIGR01733">
    <property type="entry name" value="AA-adenyl-dom"/>
    <property type="match status" value="2"/>
</dbReference>
<dbReference type="InterPro" id="IPR013217">
    <property type="entry name" value="Methyltransf_12"/>
</dbReference>
<dbReference type="InterPro" id="IPR009081">
    <property type="entry name" value="PP-bd_ACP"/>
</dbReference>
<dbReference type="InterPro" id="IPR010071">
    <property type="entry name" value="AA_adenyl_dom"/>
</dbReference>
<dbReference type="CDD" id="cd12117">
    <property type="entry name" value="A_NRPS_Srf_like"/>
    <property type="match status" value="1"/>
</dbReference>
<dbReference type="Gene3D" id="3.40.50.980">
    <property type="match status" value="4"/>
</dbReference>
<dbReference type="CDD" id="cd19543">
    <property type="entry name" value="DCL_NRPS"/>
    <property type="match status" value="1"/>
</dbReference>
<dbReference type="Proteomes" id="UP000295124">
    <property type="component" value="Unassembled WGS sequence"/>
</dbReference>
<dbReference type="GO" id="GO:0005737">
    <property type="term" value="C:cytoplasm"/>
    <property type="evidence" value="ECO:0007669"/>
    <property type="project" value="TreeGrafter"/>
</dbReference>
<proteinExistence type="predicted"/>
<dbReference type="Pfam" id="PF00550">
    <property type="entry name" value="PP-binding"/>
    <property type="match status" value="2"/>
</dbReference>
<dbReference type="Gene3D" id="3.30.559.10">
    <property type="entry name" value="Chloramphenicol acetyltransferase-like domain"/>
    <property type="match status" value="4"/>
</dbReference>
<dbReference type="InterPro" id="IPR023213">
    <property type="entry name" value="CAT-like_dom_sf"/>
</dbReference>
<dbReference type="CDD" id="cd02440">
    <property type="entry name" value="AdoMet_MTases"/>
    <property type="match status" value="1"/>
</dbReference>
<dbReference type="SUPFAM" id="SSF52777">
    <property type="entry name" value="CoA-dependent acyltransferases"/>
    <property type="match status" value="8"/>
</dbReference>
<dbReference type="Pfam" id="PF08242">
    <property type="entry name" value="Methyltransf_12"/>
    <property type="match status" value="1"/>
</dbReference>
<feature type="domain" description="Carrier" evidence="7">
    <location>
        <begin position="1390"/>
        <end position="1465"/>
    </location>
</feature>
<dbReference type="FunFam" id="1.10.1200.10:FF:000005">
    <property type="entry name" value="Nonribosomal peptide synthetase 1"/>
    <property type="match status" value="2"/>
</dbReference>
<dbReference type="InterPro" id="IPR000873">
    <property type="entry name" value="AMP-dep_synth/lig_dom"/>
</dbReference>
<dbReference type="OrthoDB" id="9803968at2"/>
<evidence type="ECO:0000256" key="6">
    <source>
        <dbReference type="SAM" id="MobiDB-lite"/>
    </source>
</evidence>
<feature type="compositionally biased region" description="Polar residues" evidence="6">
    <location>
        <begin position="2871"/>
        <end position="2880"/>
    </location>
</feature>
<organism evidence="8 9">
    <name type="scientific">Kribbella antibiotica</name>
    <dbReference type="NCBI Taxonomy" id="190195"/>
    <lineage>
        <taxon>Bacteria</taxon>
        <taxon>Bacillati</taxon>
        <taxon>Actinomycetota</taxon>
        <taxon>Actinomycetes</taxon>
        <taxon>Propionibacteriales</taxon>
        <taxon>Kribbellaceae</taxon>
        <taxon>Kribbella</taxon>
    </lineage>
</organism>
<evidence type="ECO:0000256" key="4">
    <source>
        <dbReference type="ARBA" id="ARBA00022737"/>
    </source>
</evidence>
<dbReference type="InterPro" id="IPR045851">
    <property type="entry name" value="AMP-bd_C_sf"/>
</dbReference>
<dbReference type="InterPro" id="IPR025110">
    <property type="entry name" value="AMP-bd_C"/>
</dbReference>
<dbReference type="InterPro" id="IPR001242">
    <property type="entry name" value="Condensation_dom"/>
</dbReference>
<dbReference type="InterPro" id="IPR006162">
    <property type="entry name" value="Ppantetheine_attach_site"/>
</dbReference>
<sequence length="3446" mass="380277">MSTLPLAYPMAATQRGVLFHSRSAAKTGLYHVQTVLEVAGAFDLDFFRRSWQHVAQRHAILRTTFPARPEQEPVQTVRPDPVVPLEYGDWRSSSPEEQAEALTALLHKDLEQGFSWSDAPLWRLEVARLTDTRHQILWSFHYILLDATSQATVLREVEKTYACLESGQAVDDTPAPSFSEYADWSQAQDLGAGESFWRNELRSVAPASPLPFENRPATNEGSAPAVYAQESLILTADETAALHAAGEQHEVTLDTVIRGVWATALSCYRGTDEVVLGVTSSGRSAELPGVQGIAGLLINTLPLRIPVPAAQPWAEFLRDLQERYELVQEHEFCPLVLIQQWSGIDSGAALFDHVLTIEQHHQDGGNPAEQGRFRMTRTWSEGRPAYPLSIVATPGESLEVSIHYDTERFSAASIARLAGHLRHVLAELVRRPDARLGELEVITTDESEQLIHQWNDTATPYSRDLCIQQLFERQVDRAPDALALLFEDERRTYRQVDDRANQVAHYLRKLGLGPGDHVAVLMERCTDMIPALLGVLKAGATYVPLDAGAPVKRWHWIIDALQITTVLTQDQLATQVLTAERPAVLAHAVTVNAVDDMPSTRPPREGRPEDLAYVIFTSGSTGTPKGVEVAHSPAVNLIEWVNTTFSIGPNDRMLFITALTFDLSVYDIFGILAAGGSIRIATGADIQEPANLLRRLADEPITFWDSAPAALMQLVPFLPPEPSVVSDSLRLIFMSGDWIPVQSPEVMKAAFPSVQVVGLGGATEATVWSNFFPIDSVDPAWSSIPYGKPIQNARYYVLDPSLRPCPVDVPGDLYIGGPCLSAGYAGDPLLTASKYIASPYGDSPGERIYRTGDMARWRPDGNLEFLGRLDSQVKIRGYRIELGEIDGVLSEHPVVQDSATIVRTDGTGSQSLVSFVVAHAQQARSAVEGSTDELADGRIEHWREVYDAFDPAPAARAEDGNDFSGWISSYTGQPIPRDRMQAWQQDSVALVREYAPRSILEIGCGTGLLLFPLAPQCDAYYGTDFSAAALQSVRSHLDSKPELGAKVVLARCEADDPDSMPEATVDTVVINSVIQYFPDADYLRRVLDGALARVSDGGRIIVGDVRSFALLEAFHADVVASRVPVTTTKQQLSQRVQRGLLHEEELTVAPAFFRDWATDSGRIARVEIRPRSTSDHTEMSRFRYQVVLHVGPAVTTTPVPAVDWGTDLASLREALGTERPGILRLENIPNARVAEAVQLLDWLRATTGPDTLEDWREQLEPATGIDPEKFLDLAAATGYDVHLDWGHHGPDGSYSAVLVRSGVEYLPGELATAQDTDRSLHANQPLKAEIQQLLIPQLQAYLAERLPGYMLPSELITLDALPVTSSGKLDRKALLQQTAPAPAEGAHRAPARNATEALLVSIWEQTLARTPIGVLDNFFDLGGHSLLAVQLVTRIRAVFGLEIPVRLLFDHPTIAQVAVELQQRQAASAPLDDRPLTPAPRAGLLPASFDQQRLFFIDRLRPGTTSYTVNWLIPLPAYVEAARVSAALHEMIRRHEPLRTTFSEADGQVWQVIAEQWRVDLPTADFSARTEEDVQAHIREWWDQPFDVLAGPLLRAKLLTLSETEQVVAFSAHHTIFDGYSIGLFGQEFLQICRALADDVPVNLPEPAVQYADYALWQQHWLEEDRLAFHVDYWKEQLADAPELLTLPTDFERPAEQTLRGDFLNRQLSPELTEQVAQLSRDNQVTSYITLLSSFAVFLSRYSGQDVVVIGVPIANRNRAELEPMIGFLVSTVALSIDLRDRPSFADVLRQVRRKLLDAQSHQEIPFERLVEALRPTRDLGYNPVFQVMFADESLPLLDHAAALAEAKPWMHRMVEQGMSVGVSRFDLTLMIQATPDGMRFGFEYSTDLFERQSVARMADHFEQLLHAVLTHPEERVERIPMISDAESRQTVEAAHGAGNEWALHPAPVHELFQAVAARCPDQVAAVLGSAELTYAALDRKANRLAQLLRRRGVGRESLVGLCLPRSLDQVVCQLAILKAGGAYVPIDPGYPADLIAAMVADATMAVVLTQRSTLDVLPETEAAVLALEDLRCELADCPDSAPEVASTGDDLAYVMYTSGSTGRPKGVAITHADVAGLALDSRFAQGHECVLLHSAQAFDASTYELWAPLLSGGRVVVAPPGPVTPELVRRLVAAHRLSAIWLTAALFHLFAQEDPGCLEGLSEVWTGGDVVQAEAVRQVRMACPRLVVVDGYGPTETTTFATTYRIEVGDELPSAIPIGTALDNMQTIVLDTGMRPVPPGVAGELYIGGTGLARGYLGRPDVTADVFVADPFRADGSRLYRTGDLARLRTDGAIELLGRADGQVKIRGFRVELGEIETALAQHPSVRDAAVLVRDDGPAKQLVAFVAGDNATDLRSYLGNRLPSYMIPSGFVPLGRLPLTPNGKVDRKALAALPWHDDTAAHQYVAPRSTVEKHLADIWRTVLRRSRPVSVHDSFFAIGGDSILSLQVTFRAKQLGLHLSVKQLFQHQTIAELAPHVNQDATPVLQADQGPVAGPVATTPIQRWFFDQTLAHAHHFNQSVLIDVTAELAPDQWQRVLQRLLEHHDVLRTRFDHDGTAEIVALPVELPWQVHDGGLGDIAAEAQSSFDLSAAPLVRAVLFSGLNKLLIIAHHLVVDVVSWHILLDDLQTLAEQTLAGQPLALPAKTTSWQHWAQRLHEAAVPAELPYWNEHTAPTRPLPLDGPGGADTVGRSRTYDAVLGVDETRAVLNDLPAVFNTQINDALLTAVATAVGERTKDSHIRIDLEGHGREDLFDDVDLSRTVGWFTTISPVRLPVPAAGDLGAGLKQIKELLRSRPRHGIGYGLVAHSPELATAPAPISFNYLGQFDNTPAGSFARSSGQAGPDQHPANQRPYPIEVVSHIRSGRLHMRWSYNPAAHTQKTIKQVAVQTLRVLEQLTKDTTTHGYSPSDLPLSGLAQSQLDALIDDARRHDAWRESSRHRPLADCYPQTLVQQGLLFQSQYAQGEGHYHVQLIFRIDQKLDVGRFRRAWSHVMQRHAILRTSFGQAAGSAPLQLVWHSLAVPLDVQDWRDRSADEQQHGLETYLAHDRSTGFAPDEAPQWRMLLARTDESGYHLVWSAHHAILDGWSISLLLNDAARFYADATDHEQRPTSYRDYVAWLQDQDLRQAETYWRKALDGLERPTLLSPTDIDGQPSQSKASYTFTSSRTTDLQAFAHQHQLTVNTVLQGAWALLLSRYTNSTDITFGTVTSGRPAQVDGIDSMIGLFINTLPLRTRTFHHTPAVNWLGELQEHNVQMRQYDYTPLNQIQRWTALPADAPLFDTLFVFENYPVDRDDGATLRFEMVDSEERINYPFALVVTIEETLRLTAQYDAARIDPESADRLLAQVDFICAQLIENPGIRLGEISVLTEAERRLEQLVAEVQGLSPDDLQRLLSNAATDADEVNHD</sequence>
<dbReference type="SUPFAM" id="SSF56801">
    <property type="entry name" value="Acetyl-CoA synthetase-like"/>
    <property type="match status" value="2"/>
</dbReference>
<dbReference type="Pfam" id="PF00501">
    <property type="entry name" value="AMP-binding"/>
    <property type="match status" value="2"/>
</dbReference>
<dbReference type="NCBIfam" id="TIGR01720">
    <property type="entry name" value="NRPS-para261"/>
    <property type="match status" value="1"/>
</dbReference>
<dbReference type="GO" id="GO:0043041">
    <property type="term" value="P:amino acid activation for nonribosomal peptide biosynthetic process"/>
    <property type="evidence" value="ECO:0007669"/>
    <property type="project" value="TreeGrafter"/>
</dbReference>
<dbReference type="PROSITE" id="PS00012">
    <property type="entry name" value="PHOSPHOPANTETHEINE"/>
    <property type="match status" value="2"/>
</dbReference>
<dbReference type="FunFam" id="2.30.38.10:FF:000001">
    <property type="entry name" value="Non-ribosomal peptide synthetase PvdI"/>
    <property type="match status" value="1"/>
</dbReference>